<dbReference type="PANTHER" id="PTHR43330">
    <property type="entry name" value="METHIONINE AMINOPEPTIDASE"/>
    <property type="match status" value="1"/>
</dbReference>
<dbReference type="PRINTS" id="PR00599">
    <property type="entry name" value="MAPEPTIDASE"/>
</dbReference>
<dbReference type="EC" id="3.4.11.18" evidence="6 7"/>
<dbReference type="Pfam" id="PF00557">
    <property type="entry name" value="Peptidase_M24"/>
    <property type="match status" value="1"/>
</dbReference>
<comment type="similarity">
    <text evidence="6">Belongs to the peptidase M24A family. Methionine aminopeptidase type 1 subfamily.</text>
</comment>
<gene>
    <name evidence="6" type="primary">map</name>
    <name evidence="9" type="ORF">SAMN03080601_02594</name>
</gene>
<dbReference type="GO" id="GO:0070006">
    <property type="term" value="F:metalloaminopeptidase activity"/>
    <property type="evidence" value="ECO:0007669"/>
    <property type="project" value="UniProtKB-UniRule"/>
</dbReference>
<name>A0A1T5HQF0_9BACT</name>
<feature type="binding site" evidence="6">
    <location>
        <position position="77"/>
    </location>
    <ligand>
        <name>substrate</name>
    </ligand>
</feature>
<dbReference type="RefSeq" id="WP_079558297.1">
    <property type="nucleotide sequence ID" value="NZ_CP021904.1"/>
</dbReference>
<dbReference type="Gene3D" id="3.90.230.10">
    <property type="entry name" value="Creatinase/methionine aminopeptidase superfamily"/>
    <property type="match status" value="1"/>
</dbReference>
<dbReference type="InterPro" id="IPR000994">
    <property type="entry name" value="Pept_M24"/>
</dbReference>
<keyword evidence="2 6" id="KW-0031">Aminopeptidase</keyword>
<dbReference type="InterPro" id="IPR002467">
    <property type="entry name" value="Pept_M24A_MAP1"/>
</dbReference>
<dbReference type="KEGG" id="asx:CDL62_04535"/>
<dbReference type="GO" id="GO:0004239">
    <property type="term" value="F:initiator methionyl aminopeptidase activity"/>
    <property type="evidence" value="ECO:0007669"/>
    <property type="project" value="UniProtKB-UniRule"/>
</dbReference>
<keyword evidence="4 6" id="KW-0479">Metal-binding</keyword>
<feature type="binding site" evidence="6">
    <location>
        <position position="175"/>
    </location>
    <ligand>
        <name>substrate</name>
    </ligand>
</feature>
<feature type="domain" description="Peptidase M24" evidence="8">
    <location>
        <begin position="11"/>
        <end position="237"/>
    </location>
</feature>
<evidence type="ECO:0000313" key="10">
    <source>
        <dbReference type="Proteomes" id="UP000191055"/>
    </source>
</evidence>
<dbReference type="GO" id="GO:0046872">
    <property type="term" value="F:metal ion binding"/>
    <property type="evidence" value="ECO:0007669"/>
    <property type="project" value="UniProtKB-UniRule"/>
</dbReference>
<dbReference type="OrthoDB" id="9802055at2"/>
<keyword evidence="5 6" id="KW-0378">Hydrolase</keyword>
<evidence type="ECO:0000259" key="8">
    <source>
        <dbReference type="Pfam" id="PF00557"/>
    </source>
</evidence>
<feature type="binding site" evidence="6">
    <location>
        <position position="232"/>
    </location>
    <ligand>
        <name>a divalent metal cation</name>
        <dbReference type="ChEBI" id="CHEBI:60240"/>
        <label>1</label>
    </ligand>
</feature>
<comment type="subunit">
    <text evidence="6">Monomer.</text>
</comment>
<evidence type="ECO:0000256" key="6">
    <source>
        <dbReference type="HAMAP-Rule" id="MF_01974"/>
    </source>
</evidence>
<evidence type="ECO:0000313" key="9">
    <source>
        <dbReference type="EMBL" id="SKC22837.1"/>
    </source>
</evidence>
<comment type="catalytic activity">
    <reaction evidence="6 7">
        <text>Release of N-terminal amino acids, preferentially methionine, from peptides and arylamides.</text>
        <dbReference type="EC" id="3.4.11.18"/>
    </reaction>
</comment>
<feature type="binding site" evidence="6">
    <location>
        <position position="232"/>
    </location>
    <ligand>
        <name>a divalent metal cation</name>
        <dbReference type="ChEBI" id="CHEBI:60240"/>
        <label>2</label>
        <note>catalytic</note>
    </ligand>
</feature>
<keyword evidence="3 6" id="KW-0645">Protease</keyword>
<dbReference type="InterPro" id="IPR001714">
    <property type="entry name" value="Pept_M24_MAP"/>
</dbReference>
<feature type="binding site" evidence="6">
    <location>
        <position position="105"/>
    </location>
    <ligand>
        <name>a divalent metal cation</name>
        <dbReference type="ChEBI" id="CHEBI:60240"/>
        <label>2</label>
        <note>catalytic</note>
    </ligand>
</feature>
<dbReference type="GO" id="GO:0006508">
    <property type="term" value="P:proteolysis"/>
    <property type="evidence" value="ECO:0007669"/>
    <property type="project" value="UniProtKB-KW"/>
</dbReference>
<feature type="binding site" evidence="6">
    <location>
        <position position="94"/>
    </location>
    <ligand>
        <name>a divalent metal cation</name>
        <dbReference type="ChEBI" id="CHEBI:60240"/>
        <label>1</label>
    </ligand>
</feature>
<comment type="function">
    <text evidence="1 6">Removes the N-terminal methionine from nascent proteins. The N-terminal methionine is often cleaved when the second residue in the primary sequence is small and uncharged (Met-Ala-, Cys, Gly, Pro, Ser, Thr, or Val). Requires deformylation of the N(alpha)-formylated initiator methionine before it can be hydrolyzed.</text>
</comment>
<dbReference type="Proteomes" id="UP000191055">
    <property type="component" value="Unassembled WGS sequence"/>
</dbReference>
<dbReference type="STRING" id="889453.SAMN03080601_02594"/>
<dbReference type="CDD" id="cd01086">
    <property type="entry name" value="MetAP1"/>
    <property type="match status" value="1"/>
</dbReference>
<dbReference type="GO" id="GO:0005829">
    <property type="term" value="C:cytosol"/>
    <property type="evidence" value="ECO:0007669"/>
    <property type="project" value="TreeGrafter"/>
</dbReference>
<feature type="binding site" evidence="6">
    <location>
        <position position="201"/>
    </location>
    <ligand>
        <name>a divalent metal cation</name>
        <dbReference type="ChEBI" id="CHEBI:60240"/>
        <label>2</label>
        <note>catalytic</note>
    </ligand>
</feature>
<dbReference type="NCBIfam" id="TIGR00500">
    <property type="entry name" value="met_pdase_I"/>
    <property type="match status" value="1"/>
</dbReference>
<evidence type="ECO:0000256" key="7">
    <source>
        <dbReference type="RuleBase" id="RU003653"/>
    </source>
</evidence>
<reference evidence="9 10" key="1">
    <citation type="submission" date="2017-02" db="EMBL/GenBank/DDBJ databases">
        <authorList>
            <person name="Peterson S.W."/>
        </authorList>
    </citation>
    <scope>NUCLEOTIDE SEQUENCE [LARGE SCALE GENOMIC DNA]</scope>
    <source>
        <strain evidence="9 10">DSM 24412</strain>
    </source>
</reference>
<evidence type="ECO:0000256" key="3">
    <source>
        <dbReference type="ARBA" id="ARBA00022670"/>
    </source>
</evidence>
<dbReference type="PANTHER" id="PTHR43330:SF27">
    <property type="entry name" value="METHIONINE AMINOPEPTIDASE"/>
    <property type="match status" value="1"/>
</dbReference>
<dbReference type="EMBL" id="FUYV01000016">
    <property type="protein sequence ID" value="SKC22837.1"/>
    <property type="molecule type" value="Genomic_DNA"/>
</dbReference>
<evidence type="ECO:0000256" key="1">
    <source>
        <dbReference type="ARBA" id="ARBA00002521"/>
    </source>
</evidence>
<dbReference type="SUPFAM" id="SSF55920">
    <property type="entry name" value="Creatinase/aminopeptidase"/>
    <property type="match status" value="1"/>
</dbReference>
<feature type="binding site" evidence="6">
    <location>
        <position position="105"/>
    </location>
    <ligand>
        <name>a divalent metal cation</name>
        <dbReference type="ChEBI" id="CHEBI:60240"/>
        <label>1</label>
    </ligand>
</feature>
<dbReference type="AlphaFoldDB" id="A0A1T5HQF0"/>
<proteinExistence type="inferred from homology"/>
<dbReference type="HAMAP" id="MF_01974">
    <property type="entry name" value="MetAP_1"/>
    <property type="match status" value="1"/>
</dbReference>
<comment type="cofactor">
    <cofactor evidence="6">
        <name>Co(2+)</name>
        <dbReference type="ChEBI" id="CHEBI:48828"/>
    </cofactor>
    <cofactor evidence="6">
        <name>Zn(2+)</name>
        <dbReference type="ChEBI" id="CHEBI:29105"/>
    </cofactor>
    <cofactor evidence="6">
        <name>Mn(2+)</name>
        <dbReference type="ChEBI" id="CHEBI:29035"/>
    </cofactor>
    <cofactor evidence="6">
        <name>Fe(2+)</name>
        <dbReference type="ChEBI" id="CHEBI:29033"/>
    </cofactor>
    <text evidence="6">Binds 2 divalent metal cations per subunit. Has a high-affinity and a low affinity metal-binding site. The true nature of the physiological cofactor is under debate. The enzyme is active with cobalt, zinc, manganese or divalent iron ions. Most likely, methionine aminopeptidases function as mononuclear Fe(2+)-metalloproteases under physiological conditions, and the catalytically relevant metal-binding site has been assigned to the histidine-containing high-affinity site.</text>
</comment>
<dbReference type="InterPro" id="IPR036005">
    <property type="entry name" value="Creatinase/aminopeptidase-like"/>
</dbReference>
<feature type="binding site" evidence="6">
    <location>
        <position position="168"/>
    </location>
    <ligand>
        <name>a divalent metal cation</name>
        <dbReference type="ChEBI" id="CHEBI:60240"/>
        <label>2</label>
        <note>catalytic</note>
    </ligand>
</feature>
<evidence type="ECO:0000256" key="4">
    <source>
        <dbReference type="ARBA" id="ARBA00022723"/>
    </source>
</evidence>
<organism evidence="9 10">
    <name type="scientific">Alkalitalea saponilacus</name>
    <dbReference type="NCBI Taxonomy" id="889453"/>
    <lineage>
        <taxon>Bacteria</taxon>
        <taxon>Pseudomonadati</taxon>
        <taxon>Bacteroidota</taxon>
        <taxon>Bacteroidia</taxon>
        <taxon>Marinilabiliales</taxon>
        <taxon>Marinilabiliaceae</taxon>
        <taxon>Alkalitalea</taxon>
    </lineage>
</organism>
<protein>
    <recommendedName>
        <fullName evidence="6 7">Methionine aminopeptidase</fullName>
        <shortName evidence="6">MAP</shortName>
        <shortName evidence="6">MetAP</shortName>
        <ecNumber evidence="6 7">3.4.11.18</ecNumber>
    </recommendedName>
    <alternativeName>
        <fullName evidence="6">Peptidase M</fullName>
    </alternativeName>
</protein>
<evidence type="ECO:0000256" key="2">
    <source>
        <dbReference type="ARBA" id="ARBA00022438"/>
    </source>
</evidence>
<evidence type="ECO:0000256" key="5">
    <source>
        <dbReference type="ARBA" id="ARBA00022801"/>
    </source>
</evidence>
<dbReference type="PROSITE" id="PS00680">
    <property type="entry name" value="MAP_1"/>
    <property type="match status" value="1"/>
</dbReference>
<sequence length="259" mass="28819">MVYLKTDEEIELLRESNLLVAKTLGELAKVIKPGVTTLQLDKIAETFIRDHKGVPGFLNYQGFPNTLCTSVNDQVVHGIPNDKPLNDGDIVSIDCGVLLNGFYGDCAYTFEVGQVDEKIRRLLQTTKESLYKGIEQAFEGNRLGDIGHAVQTLCESRGYSVVREMVGHGIGRKLHEPPEVPNYGRKGSGIKLRKGMVIAVEPMINLGKRDIKMWNDNWTISTIDKSISAHYEHTIAIGKNEADILSSFKFVEEVLTLQS</sequence>
<keyword evidence="10" id="KW-1185">Reference proteome</keyword>
<accession>A0A1T5HQF0</accession>